<dbReference type="Gene3D" id="3.30.70.1520">
    <property type="entry name" value="Heterotetrameric sarcosine oxidase"/>
    <property type="match status" value="1"/>
</dbReference>
<sequence>MAEPGVTQRLAAAGAAFTDPPAEGTVSTEPGALDAAGTRSPLSGLLGPAGGPVTFEERPFVGKLTLRGDPSNADFMAAAGKVLGTDIPTDPCRFVEHDGFRVHWIGFDNWLIHVPEGAEGPLKTKLEAALEGIHSAIVDVSDYYTVIRVQGAKARRLLQKGCPIDLHPRTFGPGQCAGTVFHHAAIFLAQTDADTDGGASYDIQIRWSFARYLWDYFVDGAREWGG</sequence>
<reference evidence="2" key="1">
    <citation type="submission" date="2021-04" db="EMBL/GenBank/DDBJ databases">
        <authorList>
            <person name="Zhang D.-C."/>
        </authorList>
    </citation>
    <scope>NUCLEOTIDE SEQUENCE</scope>
    <source>
        <strain evidence="2">CGMCC 1.15697</strain>
    </source>
</reference>
<dbReference type="InterPro" id="IPR027266">
    <property type="entry name" value="TrmE/GcvT-like"/>
</dbReference>
<dbReference type="InterPro" id="IPR007375">
    <property type="entry name" value="SoxG"/>
</dbReference>
<protein>
    <recommendedName>
        <fullName evidence="4">Sarcosine oxidase subunit gamma</fullName>
    </recommendedName>
</protein>
<dbReference type="Gene3D" id="3.30.1360.120">
    <property type="entry name" value="Probable tRNA modification gtpase trme, domain 1"/>
    <property type="match status" value="1"/>
</dbReference>
<dbReference type="RefSeq" id="WP_210682371.1">
    <property type="nucleotide sequence ID" value="NZ_JAGMWN010000005.1"/>
</dbReference>
<evidence type="ECO:0008006" key="4">
    <source>
        <dbReference type="Google" id="ProtNLM"/>
    </source>
</evidence>
<accession>A0A8J7V4K8</accession>
<name>A0A8J7V4K8_9PROT</name>
<evidence type="ECO:0000313" key="3">
    <source>
        <dbReference type="Proteomes" id="UP000672602"/>
    </source>
</evidence>
<keyword evidence="3" id="KW-1185">Reference proteome</keyword>
<organism evidence="2 3">
    <name type="scientific">Marivibrio halodurans</name>
    <dbReference type="NCBI Taxonomy" id="2039722"/>
    <lineage>
        <taxon>Bacteria</taxon>
        <taxon>Pseudomonadati</taxon>
        <taxon>Pseudomonadota</taxon>
        <taxon>Alphaproteobacteria</taxon>
        <taxon>Rhodospirillales</taxon>
        <taxon>Rhodospirillaceae</taxon>
        <taxon>Marivibrio</taxon>
    </lineage>
</organism>
<dbReference type="AlphaFoldDB" id="A0A8J7V4K8"/>
<proteinExistence type="predicted"/>
<dbReference type="Proteomes" id="UP000672602">
    <property type="component" value="Unassembled WGS sequence"/>
</dbReference>
<feature type="region of interest" description="Disordered" evidence="1">
    <location>
        <begin position="13"/>
        <end position="43"/>
    </location>
</feature>
<evidence type="ECO:0000256" key="1">
    <source>
        <dbReference type="SAM" id="MobiDB-lite"/>
    </source>
</evidence>
<dbReference type="SUPFAM" id="SSF103025">
    <property type="entry name" value="Folate-binding domain"/>
    <property type="match status" value="1"/>
</dbReference>
<gene>
    <name evidence="2" type="ORF">KAJ83_12305</name>
</gene>
<dbReference type="EMBL" id="JAGMWN010000005">
    <property type="protein sequence ID" value="MBP5857794.1"/>
    <property type="molecule type" value="Genomic_DNA"/>
</dbReference>
<dbReference type="Pfam" id="PF04268">
    <property type="entry name" value="SoxG"/>
    <property type="match status" value="1"/>
</dbReference>
<comment type="caution">
    <text evidence="2">The sequence shown here is derived from an EMBL/GenBank/DDBJ whole genome shotgun (WGS) entry which is preliminary data.</text>
</comment>
<evidence type="ECO:0000313" key="2">
    <source>
        <dbReference type="EMBL" id="MBP5857794.1"/>
    </source>
</evidence>